<evidence type="ECO:0008006" key="4">
    <source>
        <dbReference type="Google" id="ProtNLM"/>
    </source>
</evidence>
<feature type="compositionally biased region" description="Basic residues" evidence="1">
    <location>
        <begin position="61"/>
        <end position="72"/>
    </location>
</feature>
<dbReference type="EMBL" id="JAYWLC010000001">
    <property type="protein sequence ID" value="MER5170466.1"/>
    <property type="molecule type" value="Genomic_DNA"/>
</dbReference>
<evidence type="ECO:0000313" key="2">
    <source>
        <dbReference type="EMBL" id="MER5170466.1"/>
    </source>
</evidence>
<dbReference type="RefSeq" id="WP_350934369.1">
    <property type="nucleotide sequence ID" value="NZ_JAYWLC010000001.1"/>
</dbReference>
<evidence type="ECO:0000313" key="3">
    <source>
        <dbReference type="Proteomes" id="UP001438953"/>
    </source>
</evidence>
<gene>
    <name evidence="2" type="ORF">VSX56_01655</name>
</gene>
<evidence type="ECO:0000256" key="1">
    <source>
        <dbReference type="SAM" id="MobiDB-lite"/>
    </source>
</evidence>
<accession>A0ABV1SCX9</accession>
<proteinExistence type="predicted"/>
<reference evidence="2 3" key="1">
    <citation type="submission" date="2024-01" db="EMBL/GenBank/DDBJ databases">
        <authorList>
            <person name="Deng Y."/>
            <person name="Su J."/>
        </authorList>
    </citation>
    <scope>NUCLEOTIDE SEQUENCE [LARGE SCALE GENOMIC DNA]</scope>
    <source>
        <strain evidence="2 3">CPCC 100088</strain>
    </source>
</reference>
<protein>
    <recommendedName>
        <fullName evidence="4">CsbD family protein</fullName>
    </recommendedName>
</protein>
<keyword evidence="3" id="KW-1185">Reference proteome</keyword>
<comment type="caution">
    <text evidence="2">The sequence shown here is derived from an EMBL/GenBank/DDBJ whole genome shotgun (WGS) entry which is preliminary data.</text>
</comment>
<sequence length="72" mass="8252">MNQILRMIMNQLIRKGVNYGVNRGIKMASKRGRNAGDDTPMTPEERARQKKLQKMAGGAKKFSRMTKMGRRL</sequence>
<organism evidence="2 3">
    <name type="scientific">Thioclava kandeliae</name>
    <dbReference type="NCBI Taxonomy" id="3070818"/>
    <lineage>
        <taxon>Bacteria</taxon>
        <taxon>Pseudomonadati</taxon>
        <taxon>Pseudomonadota</taxon>
        <taxon>Alphaproteobacteria</taxon>
        <taxon>Rhodobacterales</taxon>
        <taxon>Paracoccaceae</taxon>
        <taxon>Thioclava</taxon>
    </lineage>
</organism>
<dbReference type="Proteomes" id="UP001438953">
    <property type="component" value="Unassembled WGS sequence"/>
</dbReference>
<feature type="region of interest" description="Disordered" evidence="1">
    <location>
        <begin position="29"/>
        <end position="72"/>
    </location>
</feature>
<name>A0ABV1SCX9_9RHOB</name>
<reference evidence="2 3" key="2">
    <citation type="submission" date="2024-06" db="EMBL/GenBank/DDBJ databases">
        <title>Thioclava kandeliae sp. nov. from a rhizosphere soil sample of Kandelia candel in a mangrove.</title>
        <authorList>
            <person name="Mu T."/>
        </authorList>
    </citation>
    <scope>NUCLEOTIDE SEQUENCE [LARGE SCALE GENOMIC DNA]</scope>
    <source>
        <strain evidence="2 3">CPCC 100088</strain>
    </source>
</reference>